<protein>
    <submittedName>
        <fullName evidence="1">Uncharacterized protein</fullName>
    </submittedName>
</protein>
<dbReference type="Proteomes" id="UP000036202">
    <property type="component" value="Chromosome"/>
</dbReference>
<organism evidence="1 2">
    <name type="scientific">Priestia filamentosa</name>
    <dbReference type="NCBI Taxonomy" id="1402861"/>
    <lineage>
        <taxon>Bacteria</taxon>
        <taxon>Bacillati</taxon>
        <taxon>Bacillota</taxon>
        <taxon>Bacilli</taxon>
        <taxon>Bacillales</taxon>
        <taxon>Bacillaceae</taxon>
        <taxon>Priestia</taxon>
    </lineage>
</organism>
<dbReference type="EMBL" id="CP011974">
    <property type="protein sequence ID" value="AKO93173.1"/>
    <property type="molecule type" value="Genomic_DNA"/>
</dbReference>
<dbReference type="AlphaFoldDB" id="A0A0H4KXY6"/>
<dbReference type="PATRIC" id="fig|135735.6.peg.3062"/>
<accession>A0A231SEH1</accession>
<evidence type="ECO:0000313" key="2">
    <source>
        <dbReference type="Proteomes" id="UP000036202"/>
    </source>
</evidence>
<accession>A0A0H4KXY6</accession>
<name>A0A0H4KXY6_9BACI</name>
<reference evidence="2" key="2">
    <citation type="submission" date="2015-06" db="EMBL/GenBank/DDBJ databases">
        <title>Genome Sequence of Bacillus endophyticus and Analysis of its Companion Mechanism in the Ketogulonigenium vulgare-Bacillus strain Consortium.</title>
        <authorList>
            <person name="Jia N."/>
            <person name="Du J."/>
            <person name="Ding M.-Z."/>
            <person name="Gao F."/>
            <person name="Yuan Y.-J."/>
        </authorList>
    </citation>
    <scope>NUCLEOTIDE SEQUENCE [LARGE SCALE GENOMIC DNA]</scope>
    <source>
        <strain evidence="2">Hbe603</strain>
    </source>
</reference>
<sequence>MKRTIFSLYSWRKEKYKKETVHLSPILVLIWEVEIFSSKEEVKEYVKPLINFLYYKKRSFITEASFLCVL</sequence>
<proteinExistence type="predicted"/>
<reference evidence="1 2" key="1">
    <citation type="journal article" date="2015" name="PLoS ONE">
        <title>Genome Sequence of Bacillus endophyticus and Analysis of Its Companion Mechanism in the Ketogulonigenium vulgare-Bacillus Strain Consortium.</title>
        <authorList>
            <person name="Jia N."/>
            <person name="Du J."/>
            <person name="Ding M.Z."/>
            <person name="Gao F."/>
            <person name="Yuan Y.J."/>
        </authorList>
    </citation>
    <scope>NUCLEOTIDE SEQUENCE [LARGE SCALE GENOMIC DNA]</scope>
    <source>
        <strain evidence="1 2">Hbe603</strain>
    </source>
</reference>
<gene>
    <name evidence="1" type="ORF">BEH_14465</name>
</gene>
<evidence type="ECO:0000313" key="1">
    <source>
        <dbReference type="EMBL" id="AKO93173.1"/>
    </source>
</evidence>
<dbReference type="KEGG" id="beo:BEH_14465"/>
<keyword evidence="2" id="KW-1185">Reference proteome</keyword>